<evidence type="ECO:0000313" key="3">
    <source>
        <dbReference type="Proteomes" id="UP000032900"/>
    </source>
</evidence>
<dbReference type="SUPFAM" id="SSF88713">
    <property type="entry name" value="Glycoside hydrolase/deacetylase"/>
    <property type="match status" value="1"/>
</dbReference>
<dbReference type="InterPro" id="IPR054297">
    <property type="entry name" value="DUF7033"/>
</dbReference>
<dbReference type="Pfam" id="PF23019">
    <property type="entry name" value="DUF7033"/>
    <property type="match status" value="1"/>
</dbReference>
<dbReference type="EMBL" id="BAZW01000012">
    <property type="protein sequence ID" value="GAO29729.1"/>
    <property type="molecule type" value="Genomic_DNA"/>
</dbReference>
<dbReference type="Proteomes" id="UP000032900">
    <property type="component" value="Unassembled WGS sequence"/>
</dbReference>
<dbReference type="CDD" id="cd10931">
    <property type="entry name" value="CE4_u7"/>
    <property type="match status" value="1"/>
</dbReference>
<evidence type="ECO:0000313" key="2">
    <source>
        <dbReference type="EMBL" id="GAO29729.1"/>
    </source>
</evidence>
<dbReference type="RefSeq" id="WP_227625594.1">
    <property type="nucleotide sequence ID" value="NZ_BAZW01000012.1"/>
</dbReference>
<reference evidence="2 3" key="1">
    <citation type="journal article" date="2015" name="Microbes Environ.">
        <title>Distribution and evolution of nitrogen fixation genes in the phylum bacteroidetes.</title>
        <authorList>
            <person name="Inoue J."/>
            <person name="Oshima K."/>
            <person name="Suda W."/>
            <person name="Sakamoto M."/>
            <person name="Iino T."/>
            <person name="Noda S."/>
            <person name="Hongoh Y."/>
            <person name="Hattori M."/>
            <person name="Ohkuma M."/>
        </authorList>
    </citation>
    <scope>NUCLEOTIDE SEQUENCE [LARGE SCALE GENOMIC DNA]</scope>
    <source>
        <strain evidence="2">JCM 15548</strain>
    </source>
</reference>
<dbReference type="InterPro" id="IPR011330">
    <property type="entry name" value="Glyco_hydro/deAcase_b/a-brl"/>
</dbReference>
<protein>
    <recommendedName>
        <fullName evidence="1">DUF7033 domain-containing protein</fullName>
    </recommendedName>
</protein>
<dbReference type="STRING" id="1236989.JCM15548_11949"/>
<keyword evidence="3" id="KW-1185">Reference proteome</keyword>
<sequence length="511" mass="59381">MGLNHGHTLKIRFLRYVIIVWCPSALEKFRLILNELLIFVAMHLSQNKIHYLFDHLQQHWVPDKRVTEAFVIIGPHQPVPQGLQGKIVFRLSGQDQPQPVNVNVEGQDIPVLFPLSESSVLYQMDESGNLWFSHDYLSSAFYVLSGLQELREGHRDAYGRFQYAGSIQNRYNIVSKPVVNYYFECLLKGFEAFGQLHDLPIKRRRLFDNFGFLLSHDVDRVSFHHPRLMIYKVLQIIGLKINTESKSKLFKQLLSGLRFHLNLWGGKDPWWNFRWMMDVEKRLGIRSSFFFLAREEGTKNAWFNFSSKKIKHLISELKSEEFEVGIHGTFKSVTDGPSLQKQKAALSKVSGEAPAGIRQHYLLFSHPTTFKIQEAAGLVYDSTLSFHDHDGYRNGYCYPFRPYDFEKDVPMQIWEIPLVMMEVSALQYRQLSFAEIETSVLQYVQEAQKFGGLFSLLWHNCRLNNDEYNGVTDFYMHLLQQIMEYQPLALTGIGCVRRAQKALNDSAISHI</sequence>
<dbReference type="Gene3D" id="3.20.20.370">
    <property type="entry name" value="Glycoside hydrolase/deacetylase"/>
    <property type="match status" value="1"/>
</dbReference>
<evidence type="ECO:0000259" key="1">
    <source>
        <dbReference type="Pfam" id="PF23019"/>
    </source>
</evidence>
<organism evidence="2 3">
    <name type="scientific">Geofilum rubicundum JCM 15548</name>
    <dbReference type="NCBI Taxonomy" id="1236989"/>
    <lineage>
        <taxon>Bacteria</taxon>
        <taxon>Pseudomonadati</taxon>
        <taxon>Bacteroidota</taxon>
        <taxon>Bacteroidia</taxon>
        <taxon>Marinilabiliales</taxon>
        <taxon>Marinilabiliaceae</taxon>
        <taxon>Geofilum</taxon>
    </lineage>
</organism>
<dbReference type="GO" id="GO:0005975">
    <property type="term" value="P:carbohydrate metabolic process"/>
    <property type="evidence" value="ECO:0007669"/>
    <property type="project" value="InterPro"/>
</dbReference>
<dbReference type="AlphaFoldDB" id="A0A0E9LWV1"/>
<name>A0A0E9LWV1_9BACT</name>
<comment type="caution">
    <text evidence="2">The sequence shown here is derived from an EMBL/GenBank/DDBJ whole genome shotgun (WGS) entry which is preliminary data.</text>
</comment>
<proteinExistence type="predicted"/>
<accession>A0A0E9LWV1</accession>
<gene>
    <name evidence="2" type="ORF">JCM15548_11949</name>
</gene>
<feature type="domain" description="DUF7033" evidence="1">
    <location>
        <begin position="134"/>
        <end position="222"/>
    </location>
</feature>